<organism evidence="1 2">
    <name type="scientific">Fusarium solani</name>
    <name type="common">Filamentous fungus</name>
    <dbReference type="NCBI Taxonomy" id="169388"/>
    <lineage>
        <taxon>Eukaryota</taxon>
        <taxon>Fungi</taxon>
        <taxon>Dikarya</taxon>
        <taxon>Ascomycota</taxon>
        <taxon>Pezizomycotina</taxon>
        <taxon>Sordariomycetes</taxon>
        <taxon>Hypocreomycetidae</taxon>
        <taxon>Hypocreales</taxon>
        <taxon>Nectriaceae</taxon>
        <taxon>Fusarium</taxon>
        <taxon>Fusarium solani species complex</taxon>
    </lineage>
</organism>
<dbReference type="PANTHER" id="PTHR41677">
    <property type="entry name" value="YALI0B19030P"/>
    <property type="match status" value="1"/>
</dbReference>
<feature type="non-terminal residue" evidence="1">
    <location>
        <position position="1"/>
    </location>
</feature>
<gene>
    <name evidence="1" type="ORF">B0J15DRAFT_357848</name>
</gene>
<dbReference type="OrthoDB" id="10256055at2759"/>
<evidence type="ECO:0000313" key="1">
    <source>
        <dbReference type="EMBL" id="KAH7231864.1"/>
    </source>
</evidence>
<proteinExistence type="predicted"/>
<keyword evidence="2" id="KW-1185">Reference proteome</keyword>
<reference evidence="1" key="1">
    <citation type="journal article" date="2021" name="Nat. Commun.">
        <title>Genetic determinants of endophytism in the Arabidopsis root mycobiome.</title>
        <authorList>
            <person name="Mesny F."/>
            <person name="Miyauchi S."/>
            <person name="Thiergart T."/>
            <person name="Pickel B."/>
            <person name="Atanasova L."/>
            <person name="Karlsson M."/>
            <person name="Huettel B."/>
            <person name="Barry K.W."/>
            <person name="Haridas S."/>
            <person name="Chen C."/>
            <person name="Bauer D."/>
            <person name="Andreopoulos W."/>
            <person name="Pangilinan J."/>
            <person name="LaButti K."/>
            <person name="Riley R."/>
            <person name="Lipzen A."/>
            <person name="Clum A."/>
            <person name="Drula E."/>
            <person name="Henrissat B."/>
            <person name="Kohler A."/>
            <person name="Grigoriev I.V."/>
            <person name="Martin F.M."/>
            <person name="Hacquard S."/>
        </authorList>
    </citation>
    <scope>NUCLEOTIDE SEQUENCE</scope>
    <source>
        <strain evidence="1">FSSC 5 MPI-SDFR-AT-0091</strain>
    </source>
</reference>
<protein>
    <recommendedName>
        <fullName evidence="3">Fe2OG dioxygenase domain-containing protein</fullName>
    </recommendedName>
</protein>
<sequence>PSSLLPRSRAPVCSSVQPSTWPTPEVLKIVSDIAGVELVPAMDYEISHTNVQLGPGGLDAPKKQEVTDQTKPIIEWHKDSHPWVCVVMLSDARHMSGGETELMKGDGTTLKVKAPQMGCAVLLQGRYITHTAAPVTNMPERVTIVTSFRPKNPLLVDDTTNKNVRNKSHLTELYYQWTTYRLDVIAQRARI</sequence>
<name>A0A9P9G5S5_FUSSL</name>
<dbReference type="EMBL" id="JAGTJS010000031">
    <property type="protein sequence ID" value="KAH7231864.1"/>
    <property type="molecule type" value="Genomic_DNA"/>
</dbReference>
<feature type="non-terminal residue" evidence="1">
    <location>
        <position position="191"/>
    </location>
</feature>
<accession>A0A9P9G5S5</accession>
<dbReference type="PANTHER" id="PTHR41677:SF1">
    <property type="entry name" value="FE2OG DIOXYGENASE DOMAIN-CONTAINING PROTEIN"/>
    <property type="match status" value="1"/>
</dbReference>
<dbReference type="AlphaFoldDB" id="A0A9P9G5S5"/>
<dbReference type="Proteomes" id="UP000736672">
    <property type="component" value="Unassembled WGS sequence"/>
</dbReference>
<comment type="caution">
    <text evidence="1">The sequence shown here is derived from an EMBL/GenBank/DDBJ whole genome shotgun (WGS) entry which is preliminary data.</text>
</comment>
<evidence type="ECO:0000313" key="2">
    <source>
        <dbReference type="Proteomes" id="UP000736672"/>
    </source>
</evidence>
<evidence type="ECO:0008006" key="3">
    <source>
        <dbReference type="Google" id="ProtNLM"/>
    </source>
</evidence>